<reference evidence="2 3" key="1">
    <citation type="submission" date="2019-09" db="EMBL/GenBank/DDBJ databases">
        <title>Complete genome sequence of Arachidicoccus sp. B3-10 isolated from apple orchard soil.</title>
        <authorList>
            <person name="Kim H.S."/>
            <person name="Han K.-I."/>
            <person name="Suh M.K."/>
            <person name="Lee K.C."/>
            <person name="Eom M.K."/>
            <person name="Kim J.-S."/>
            <person name="Kang S.W."/>
            <person name="Sin Y."/>
            <person name="Lee J.-S."/>
        </authorList>
    </citation>
    <scope>NUCLEOTIDE SEQUENCE [LARGE SCALE GENOMIC DNA]</scope>
    <source>
        <strain evidence="2 3">B3-10</strain>
    </source>
</reference>
<protein>
    <submittedName>
        <fullName evidence="2">DUF5103 domain-containing protein</fullName>
    </submittedName>
</protein>
<feature type="domain" description="Type 9 secretion system plug protein N-terminal" evidence="1">
    <location>
        <begin position="33"/>
        <end position="157"/>
    </location>
</feature>
<proteinExistence type="predicted"/>
<evidence type="ECO:0000313" key="2">
    <source>
        <dbReference type="EMBL" id="QES89236.1"/>
    </source>
</evidence>
<organism evidence="2 3">
    <name type="scientific">Rhizosphaericola mali</name>
    <dbReference type="NCBI Taxonomy" id="2545455"/>
    <lineage>
        <taxon>Bacteria</taxon>
        <taxon>Pseudomonadati</taxon>
        <taxon>Bacteroidota</taxon>
        <taxon>Chitinophagia</taxon>
        <taxon>Chitinophagales</taxon>
        <taxon>Chitinophagaceae</taxon>
        <taxon>Rhizosphaericola</taxon>
    </lineage>
</organism>
<name>A0A5P2G0B4_9BACT</name>
<evidence type="ECO:0000259" key="1">
    <source>
        <dbReference type="Pfam" id="PF17116"/>
    </source>
</evidence>
<keyword evidence="3" id="KW-1185">Reference proteome</keyword>
<dbReference type="EMBL" id="CP044016">
    <property type="protein sequence ID" value="QES89236.1"/>
    <property type="molecule type" value="Genomic_DNA"/>
</dbReference>
<dbReference type="InterPro" id="IPR031345">
    <property type="entry name" value="T9SS_Plug_N"/>
</dbReference>
<dbReference type="OrthoDB" id="1522602at2"/>
<dbReference type="RefSeq" id="WP_131330182.1">
    <property type="nucleotide sequence ID" value="NZ_CP044016.1"/>
</dbReference>
<dbReference type="Pfam" id="PF17116">
    <property type="entry name" value="T9SS_plug_1st"/>
    <property type="match status" value="1"/>
</dbReference>
<evidence type="ECO:0000313" key="3">
    <source>
        <dbReference type="Proteomes" id="UP000292424"/>
    </source>
</evidence>
<accession>A0A5P2G0B4</accession>
<gene>
    <name evidence="2" type="ORF">E0W69_011375</name>
</gene>
<dbReference type="AlphaFoldDB" id="A0A5P2G0B4"/>
<dbReference type="Gene3D" id="2.60.40.10">
    <property type="entry name" value="Immunoglobulins"/>
    <property type="match status" value="1"/>
</dbReference>
<dbReference type="Proteomes" id="UP000292424">
    <property type="component" value="Chromosome"/>
</dbReference>
<dbReference type="KEGG" id="arac:E0W69_011375"/>
<dbReference type="InterPro" id="IPR013783">
    <property type="entry name" value="Ig-like_fold"/>
</dbReference>
<sequence>MQKIIGVIASTMLTIMLFSNIVFGQDEIRQINIHTPQFFQNGNQMTYPIIALGATNGLEVDFDDFDLRVKNYSYSFQLCDADWQPVNLSTFDYISGFVQNRILNYQFSSIAMQQYVHYMFTFPASNCMPTKSGNYIFKVFLDGDTSNLAFSKRFLVTDNKVNITAQIQQPFDTKKMYTHQKVQFTVDNSALQISNPQQQIKVVVLQNYRWDNCVKGMQPAFMRGSQYEYNGERDFTFPAGKEYRWIDNSSFRFYSDRVRSIDRNSVPFYVEAVTDMQRNKTQYLPYEDYDGFYSIKAAEQITASTQGDYGNVHFKYENYDKTAFPDLNVYIVGQFNNYNCDINSQLRYNADSGYYETNQLLKQGYYTYMYVTKPINNPQSETSFEFTEGSYWQTENNYTILVYFRELGGRYDQLIGSQTINSNISDN</sequence>